<keyword evidence="2" id="KW-1185">Reference proteome</keyword>
<gene>
    <name evidence="1" type="ORF">AN2V17_02280</name>
</gene>
<evidence type="ECO:0000313" key="1">
    <source>
        <dbReference type="EMBL" id="GMQ61000.1"/>
    </source>
</evidence>
<organism evidence="1 2">
    <name type="scientific">Vallitalea maricola</name>
    <dbReference type="NCBI Taxonomy" id="3074433"/>
    <lineage>
        <taxon>Bacteria</taxon>
        <taxon>Bacillati</taxon>
        <taxon>Bacillota</taxon>
        <taxon>Clostridia</taxon>
        <taxon>Lachnospirales</taxon>
        <taxon>Vallitaleaceae</taxon>
        <taxon>Vallitalea</taxon>
    </lineage>
</organism>
<comment type="caution">
    <text evidence="1">The sequence shown here is derived from an EMBL/GenBank/DDBJ whole genome shotgun (WGS) entry which is preliminary data.</text>
</comment>
<reference evidence="1" key="1">
    <citation type="submission" date="2023-09" db="EMBL/GenBank/DDBJ databases">
        <title>Vallitalea sediminicola and Vallitalea maricola sp. nov., anaerobic bacteria isolated from marine sediment.</title>
        <authorList>
            <person name="Hirano S."/>
            <person name="Maeda A."/>
            <person name="Terahara T."/>
            <person name="Mori K."/>
            <person name="Hamada M."/>
            <person name="Matsumoto R."/>
            <person name="Kobayashi T."/>
        </authorList>
    </citation>
    <scope>NUCLEOTIDE SEQUENCE</scope>
    <source>
        <strain evidence="1">AN17-2</strain>
    </source>
</reference>
<dbReference type="Proteomes" id="UP001374599">
    <property type="component" value="Unassembled WGS sequence"/>
</dbReference>
<sequence length="67" mass="7774">MKVIFSDYGIDISEENGHYYITFDEGGFAIQMKTYEITKSDAEKAKLSANDSYQVVIKYQNKEKKHN</sequence>
<evidence type="ECO:0000313" key="2">
    <source>
        <dbReference type="Proteomes" id="UP001374599"/>
    </source>
</evidence>
<dbReference type="EMBL" id="BTPU01000003">
    <property type="protein sequence ID" value="GMQ61000.1"/>
    <property type="molecule type" value="Genomic_DNA"/>
</dbReference>
<proteinExistence type="predicted"/>
<accession>A0ACB5UEG6</accession>
<protein>
    <submittedName>
        <fullName evidence="1">Uncharacterized protein</fullName>
    </submittedName>
</protein>
<name>A0ACB5UEG6_9FIRM</name>